<dbReference type="EMBL" id="JAGFBS010000059">
    <property type="protein sequence ID" value="KAG6369975.1"/>
    <property type="molecule type" value="Genomic_DNA"/>
</dbReference>
<comment type="caution">
    <text evidence="1">The sequence shown here is derived from an EMBL/GenBank/DDBJ whole genome shotgun (WGS) entry which is preliminary data.</text>
</comment>
<accession>A0A8I2YDK2</accession>
<organism evidence="1 3">
    <name type="scientific">Boletus reticuloceps</name>
    <dbReference type="NCBI Taxonomy" id="495285"/>
    <lineage>
        <taxon>Eukaryota</taxon>
        <taxon>Fungi</taxon>
        <taxon>Dikarya</taxon>
        <taxon>Basidiomycota</taxon>
        <taxon>Agaricomycotina</taxon>
        <taxon>Agaricomycetes</taxon>
        <taxon>Agaricomycetidae</taxon>
        <taxon>Boletales</taxon>
        <taxon>Boletineae</taxon>
        <taxon>Boletaceae</taxon>
        <taxon>Boletoideae</taxon>
        <taxon>Boletus</taxon>
    </lineage>
</organism>
<protein>
    <submittedName>
        <fullName evidence="1">Uncharacterized protein</fullName>
    </submittedName>
</protein>
<dbReference type="EMBL" id="JAGFBS010000059">
    <property type="protein sequence ID" value="KAG6369982.1"/>
    <property type="molecule type" value="Genomic_DNA"/>
</dbReference>
<proteinExistence type="predicted"/>
<dbReference type="AlphaFoldDB" id="A0A8I2YDK2"/>
<name>A0A8I2YDK2_9AGAM</name>
<dbReference type="Proteomes" id="UP000683000">
    <property type="component" value="Unassembled WGS sequence"/>
</dbReference>
<reference evidence="1" key="1">
    <citation type="submission" date="2021-03" db="EMBL/GenBank/DDBJ databases">
        <title>Evolutionary innovations through gain and loss of genes in the ectomycorrhizal Boletales.</title>
        <authorList>
            <person name="Wu G."/>
            <person name="Miyauchi S."/>
            <person name="Morin E."/>
            <person name="Yang Z.-L."/>
            <person name="Xu J."/>
            <person name="Martin F.M."/>
        </authorList>
    </citation>
    <scope>NUCLEOTIDE SEQUENCE</scope>
    <source>
        <strain evidence="1">BR01</strain>
    </source>
</reference>
<sequence>MDCQFLVQQDSDDGINVPLLQTGNAEDLLNFEDPSGTFLPSSANGVWHSTATDPFDIPIRTSDLEYPTIVGSQLGLAPLPIPNSTSSTQVEDQLDYDAAGNVGNQNTTLAPTLGQSMSFVQTLMEKAFDWFLIRVDAMEVYSNYLCTTNCAPGSATGTQVARSVTRAIELMRRVQYDPESWIPDNVPIVVRNQPCYTNLLDRVFRTAFKAEVIAVQHELLEKGYFATRNLLVPYYPRTERFDYPRIVLLRDLEDTETTANWCTPEGNLLWNDCYGYRLFHVDALEGDGFPAQRSIGFIQVYQHLQNDPGLDEWVGITHATDPMLAFGLAWIVAVVDADVLRNKRFTDTEVTKRRREHFLVIYRRILTWFTSLRNQVPIPGLSQESRAQAMEAIGSLSGLALPNLDYLHWWY</sequence>
<gene>
    <name evidence="1" type="ORF">JVT61DRAFT_12610</name>
    <name evidence="2" type="ORF">JVT61DRAFT_12618</name>
</gene>
<evidence type="ECO:0000313" key="3">
    <source>
        <dbReference type="Proteomes" id="UP000683000"/>
    </source>
</evidence>
<evidence type="ECO:0000313" key="2">
    <source>
        <dbReference type="EMBL" id="KAG6369982.1"/>
    </source>
</evidence>
<keyword evidence="3" id="KW-1185">Reference proteome</keyword>
<evidence type="ECO:0000313" key="1">
    <source>
        <dbReference type="EMBL" id="KAG6369975.1"/>
    </source>
</evidence>